<dbReference type="RefSeq" id="WP_092063060.1">
    <property type="nucleotide sequence ID" value="NZ_FNIN01000002.1"/>
</dbReference>
<dbReference type="SFLD" id="SFLDS00029">
    <property type="entry name" value="Radical_SAM"/>
    <property type="match status" value="1"/>
</dbReference>
<dbReference type="InterPro" id="IPR058240">
    <property type="entry name" value="rSAM_sf"/>
</dbReference>
<dbReference type="STRING" id="206665.SAMN04488516_10266"/>
<dbReference type="Gene3D" id="3.20.20.70">
    <property type="entry name" value="Aldolase class I"/>
    <property type="match status" value="1"/>
</dbReference>
<reference evidence="8 9" key="1">
    <citation type="submission" date="2016-10" db="EMBL/GenBank/DDBJ databases">
        <authorList>
            <person name="de Groot N.N."/>
        </authorList>
    </citation>
    <scope>NUCLEOTIDE SEQUENCE [LARGE SCALE GENOMIC DNA]</scope>
    <source>
        <strain evidence="8 9">DSM 15269</strain>
    </source>
</reference>
<evidence type="ECO:0000256" key="5">
    <source>
        <dbReference type="ARBA" id="ARBA00023004"/>
    </source>
</evidence>
<organism evidence="8 9">
    <name type="scientific">Desulfonauticus submarinus</name>
    <dbReference type="NCBI Taxonomy" id="206665"/>
    <lineage>
        <taxon>Bacteria</taxon>
        <taxon>Pseudomonadati</taxon>
        <taxon>Thermodesulfobacteriota</taxon>
        <taxon>Desulfovibrionia</taxon>
        <taxon>Desulfovibrionales</taxon>
        <taxon>Desulfonauticaceae</taxon>
        <taxon>Desulfonauticus</taxon>
    </lineage>
</organism>
<evidence type="ECO:0000256" key="3">
    <source>
        <dbReference type="ARBA" id="ARBA00022691"/>
    </source>
</evidence>
<dbReference type="InterPro" id="IPR006638">
    <property type="entry name" value="Elp3/MiaA/NifB-like_rSAM"/>
</dbReference>
<dbReference type="SFLD" id="SFLDG01067">
    <property type="entry name" value="SPASM/twitch_domain_containing"/>
    <property type="match status" value="1"/>
</dbReference>
<dbReference type="Proteomes" id="UP000199602">
    <property type="component" value="Unassembled WGS sequence"/>
</dbReference>
<dbReference type="CDD" id="cd01335">
    <property type="entry name" value="Radical_SAM"/>
    <property type="match status" value="1"/>
</dbReference>
<comment type="cofactor">
    <cofactor evidence="1">
        <name>[4Fe-4S] cluster</name>
        <dbReference type="ChEBI" id="CHEBI:49883"/>
    </cofactor>
</comment>
<dbReference type="AlphaFoldDB" id="A0A1H0B7G7"/>
<dbReference type="PROSITE" id="PS51918">
    <property type="entry name" value="RADICAL_SAM"/>
    <property type="match status" value="1"/>
</dbReference>
<keyword evidence="9" id="KW-1185">Reference proteome</keyword>
<sequence length="416" mass="46997">MKKIKPHLVFADKQGNIYDHPHLLMLVRRGKEWGLPYPGELIELPSESTFYLLPERQAVGLDPDTGKIEVLEEAPVAAFIAPGYTLSGHVVYTENHHAPKLPLFAYGALGYYKGKFYVAAQQVDTDKRQVFLGISKQKIIYGAQNLRKKLPNNRLIAHLTRCALTYGCPAAKNLALGRFEAPLPTAKTCNARCIGCISLQSKDSGFPATQKRINFTPSPKEIAEIILIHAKRVKKPIFSFGQGCEGEPLTGWKNILKAIKLAKKNLSKGTININTNGSFPEAMEPLAKAGLKSIRISLNSLRPHIYKAYYRPTYDFNKVIECIKEAKKNDLFVSLNYLFFPGFSDTEEELDSLISTIQDTKLDFIQMRNLNIDPLLYLNLYSNEKEKPSFGLKNFMLRIKKECPWIKFGYFNPYLG</sequence>
<dbReference type="GO" id="GO:0046872">
    <property type="term" value="F:metal ion binding"/>
    <property type="evidence" value="ECO:0007669"/>
    <property type="project" value="UniProtKB-KW"/>
</dbReference>
<dbReference type="SMART" id="SM00729">
    <property type="entry name" value="Elp3"/>
    <property type="match status" value="1"/>
</dbReference>
<dbReference type="GO" id="GO:0051539">
    <property type="term" value="F:4 iron, 4 sulfur cluster binding"/>
    <property type="evidence" value="ECO:0007669"/>
    <property type="project" value="UniProtKB-KW"/>
</dbReference>
<keyword evidence="4" id="KW-0479">Metal-binding</keyword>
<evidence type="ECO:0000256" key="2">
    <source>
        <dbReference type="ARBA" id="ARBA00022485"/>
    </source>
</evidence>
<dbReference type="GO" id="GO:0003824">
    <property type="term" value="F:catalytic activity"/>
    <property type="evidence" value="ECO:0007669"/>
    <property type="project" value="InterPro"/>
</dbReference>
<accession>A0A1H0B7G7</accession>
<dbReference type="Pfam" id="PF04055">
    <property type="entry name" value="Radical_SAM"/>
    <property type="match status" value="1"/>
</dbReference>
<evidence type="ECO:0000256" key="4">
    <source>
        <dbReference type="ARBA" id="ARBA00022723"/>
    </source>
</evidence>
<keyword evidence="2" id="KW-0004">4Fe-4S</keyword>
<dbReference type="OrthoDB" id="9764628at2"/>
<evidence type="ECO:0000259" key="7">
    <source>
        <dbReference type="PROSITE" id="PS51918"/>
    </source>
</evidence>
<evidence type="ECO:0000313" key="8">
    <source>
        <dbReference type="EMBL" id="SDN41502.1"/>
    </source>
</evidence>
<dbReference type="EMBL" id="FNIN01000002">
    <property type="protein sequence ID" value="SDN41502.1"/>
    <property type="molecule type" value="Genomic_DNA"/>
</dbReference>
<dbReference type="SFLD" id="SFLDG01109">
    <property type="entry name" value="Uncharacterised_Radical_SAM_Su"/>
    <property type="match status" value="1"/>
</dbReference>
<keyword evidence="6" id="KW-0411">Iron-sulfur</keyword>
<gene>
    <name evidence="8" type="ORF">SAMN04488516_10266</name>
</gene>
<dbReference type="PANTHER" id="PTHR30352">
    <property type="entry name" value="PYRUVATE FORMATE-LYASE-ACTIVATING ENZYME"/>
    <property type="match status" value="1"/>
</dbReference>
<evidence type="ECO:0000256" key="1">
    <source>
        <dbReference type="ARBA" id="ARBA00001966"/>
    </source>
</evidence>
<protein>
    <submittedName>
        <fullName evidence="8">Radical SAM superfamily protein</fullName>
    </submittedName>
</protein>
<dbReference type="InterPro" id="IPR007197">
    <property type="entry name" value="rSAM"/>
</dbReference>
<dbReference type="SUPFAM" id="SSF102114">
    <property type="entry name" value="Radical SAM enzymes"/>
    <property type="match status" value="1"/>
</dbReference>
<proteinExistence type="predicted"/>
<dbReference type="InterPro" id="IPR034457">
    <property type="entry name" value="Organic_radical-activating"/>
</dbReference>
<keyword evidence="3" id="KW-0949">S-adenosyl-L-methionine</keyword>
<evidence type="ECO:0000313" key="9">
    <source>
        <dbReference type="Proteomes" id="UP000199602"/>
    </source>
</evidence>
<name>A0A1H0B7G7_9BACT</name>
<feature type="domain" description="Radical SAM core" evidence="7">
    <location>
        <begin position="175"/>
        <end position="407"/>
    </location>
</feature>
<evidence type="ECO:0000256" key="6">
    <source>
        <dbReference type="ARBA" id="ARBA00023014"/>
    </source>
</evidence>
<dbReference type="InterPro" id="IPR013785">
    <property type="entry name" value="Aldolase_TIM"/>
</dbReference>
<dbReference type="PANTHER" id="PTHR30352:SF5">
    <property type="entry name" value="PYRUVATE FORMATE-LYASE 1-ACTIVATING ENZYME"/>
    <property type="match status" value="1"/>
</dbReference>
<keyword evidence="5" id="KW-0408">Iron</keyword>